<evidence type="ECO:0000256" key="9">
    <source>
        <dbReference type="ARBA" id="ARBA00040743"/>
    </source>
</evidence>
<evidence type="ECO:0000256" key="6">
    <source>
        <dbReference type="ARBA" id="ARBA00023136"/>
    </source>
</evidence>
<evidence type="ECO:0000256" key="7">
    <source>
        <dbReference type="ARBA" id="ARBA00023186"/>
    </source>
</evidence>
<comment type="caution">
    <text evidence="14">The sequence shown here is derived from an EMBL/GenBank/DDBJ whole genome shotgun (WGS) entry which is preliminary data.</text>
</comment>
<keyword evidence="4 12" id="KW-0812">Transmembrane</keyword>
<dbReference type="EMBL" id="QGKL01000044">
    <property type="protein sequence ID" value="PWQ92954.1"/>
    <property type="molecule type" value="Genomic_DNA"/>
</dbReference>
<dbReference type="Proteomes" id="UP000245506">
    <property type="component" value="Unassembled WGS sequence"/>
</dbReference>
<keyword evidence="11" id="KW-0413">Isomerase</keyword>
<dbReference type="InterPro" id="IPR052029">
    <property type="entry name" value="PpiD_chaperone"/>
</dbReference>
<comment type="similarity">
    <text evidence="8">Belongs to the PpiD chaperone family.</text>
</comment>
<protein>
    <recommendedName>
        <fullName evidence="9">Periplasmic chaperone PpiD</fullName>
    </recommendedName>
    <alternativeName>
        <fullName evidence="10">Periplasmic folding chaperone</fullName>
    </alternativeName>
</protein>
<reference evidence="14 15" key="1">
    <citation type="submission" date="2018-05" db="EMBL/GenBank/DDBJ databases">
        <title>Leucothrix arctica sp. nov., isolated from Arctic seawater.</title>
        <authorList>
            <person name="Choi A."/>
            <person name="Baek K."/>
        </authorList>
    </citation>
    <scope>NUCLEOTIDE SEQUENCE [LARGE SCALE GENOMIC DNA]</scope>
    <source>
        <strain evidence="14 15">IMCC9719</strain>
    </source>
</reference>
<evidence type="ECO:0000256" key="12">
    <source>
        <dbReference type="SAM" id="Phobius"/>
    </source>
</evidence>
<comment type="subcellular location">
    <subcellularLocation>
        <location evidence="1">Cell inner membrane</location>
        <topology evidence="1">Single-pass type II membrane protein</topology>
        <orientation evidence="1">Periplasmic side</orientation>
    </subcellularLocation>
</comment>
<dbReference type="PROSITE" id="PS50198">
    <property type="entry name" value="PPIC_PPIASE_2"/>
    <property type="match status" value="1"/>
</dbReference>
<keyword evidence="2" id="KW-1003">Cell membrane</keyword>
<evidence type="ECO:0000256" key="3">
    <source>
        <dbReference type="ARBA" id="ARBA00022519"/>
    </source>
</evidence>
<organism evidence="14 15">
    <name type="scientific">Leucothrix arctica</name>
    <dbReference type="NCBI Taxonomy" id="1481894"/>
    <lineage>
        <taxon>Bacteria</taxon>
        <taxon>Pseudomonadati</taxon>
        <taxon>Pseudomonadota</taxon>
        <taxon>Gammaproteobacteria</taxon>
        <taxon>Thiotrichales</taxon>
        <taxon>Thiotrichaceae</taxon>
        <taxon>Leucothrix</taxon>
    </lineage>
</organism>
<evidence type="ECO:0000256" key="5">
    <source>
        <dbReference type="ARBA" id="ARBA00022989"/>
    </source>
</evidence>
<evidence type="ECO:0000256" key="10">
    <source>
        <dbReference type="ARBA" id="ARBA00042775"/>
    </source>
</evidence>
<keyword evidence="7" id="KW-0143">Chaperone</keyword>
<proteinExistence type="inferred from homology"/>
<keyword evidence="3" id="KW-0997">Cell inner membrane</keyword>
<dbReference type="InterPro" id="IPR000297">
    <property type="entry name" value="PPIase_PpiC"/>
</dbReference>
<dbReference type="InterPro" id="IPR027304">
    <property type="entry name" value="Trigger_fact/SurA_dom_sf"/>
</dbReference>
<evidence type="ECO:0000256" key="2">
    <source>
        <dbReference type="ARBA" id="ARBA00022475"/>
    </source>
</evidence>
<dbReference type="GO" id="GO:0003755">
    <property type="term" value="F:peptidyl-prolyl cis-trans isomerase activity"/>
    <property type="evidence" value="ECO:0007669"/>
    <property type="project" value="UniProtKB-KW"/>
</dbReference>
<dbReference type="OrthoDB" id="9812372at2"/>
<evidence type="ECO:0000256" key="11">
    <source>
        <dbReference type="PROSITE-ProRule" id="PRU00278"/>
    </source>
</evidence>
<keyword evidence="15" id="KW-1185">Reference proteome</keyword>
<sequence length="630" mass="68825">MLQTINDKAKGWVAYAIVIFISVPFMLFGIGSYLDNGEQVNAATVNGEDIDISAVTNAALQQKQRLTSIYGTLPPQLDDKTIKTQVLDELVSQELLKQSAAEYGYRASNDEVGEMIRGMPNFQKDGQFDETTYQQLLTANRLNPTTFEQQTRDGLTLQHMTGAIANSGFVSKQQASLYQSLTEQERSGQTYTLKAADNTAKVVSDAEKVKAYYDANSDQFMSEERVKLNYLLLDQAEMVKDVDVNEEKLSAYYESTAGNYRTDEQRKVAHILVSVAKYGKEAAEKRASDLHAQIVANEKTFEELATSASDDTLAADSAGDMGFMALQDMAAEFATAASKLAVGEVSEPVLTDAGYEIIKVSEITPEVQADYADVKDEVESAYRTAEATKLFYERTETLQTLAFENDGSLDPAAASLNDDIKTTGWITRTGGEGVIGQSSKVRTEAFGEEVLKNGINSSLIEISPTVAVVVRLNTHSEAAVKPFEEVEAEATTAYINDEARKLTLDAGNALVAELSKSSDWTALATVAELKSEDVQPFEKLKRNDRKLAPQVTQEIFKTTLVDDKTSFTNTVLPNGDFVVIGLSSVSDGDTEVTKGGLTSFNTDVARREQAALIKSMREQAEVVINESSLE</sequence>
<dbReference type="InterPro" id="IPR046357">
    <property type="entry name" value="PPIase_dom_sf"/>
</dbReference>
<gene>
    <name evidence="14" type="ORF">DKT75_21385</name>
</gene>
<dbReference type="GO" id="GO:0005886">
    <property type="term" value="C:plasma membrane"/>
    <property type="evidence" value="ECO:0007669"/>
    <property type="project" value="UniProtKB-SubCell"/>
</dbReference>
<feature type="domain" description="PpiC" evidence="13">
    <location>
        <begin position="263"/>
        <end position="362"/>
    </location>
</feature>
<dbReference type="AlphaFoldDB" id="A0A317C2V9"/>
<keyword evidence="11" id="KW-0697">Rotamase</keyword>
<dbReference type="SUPFAM" id="SSF54534">
    <property type="entry name" value="FKBP-like"/>
    <property type="match status" value="1"/>
</dbReference>
<feature type="transmembrane region" description="Helical" evidence="12">
    <location>
        <begin position="12"/>
        <end position="34"/>
    </location>
</feature>
<evidence type="ECO:0000313" key="15">
    <source>
        <dbReference type="Proteomes" id="UP000245506"/>
    </source>
</evidence>
<evidence type="ECO:0000256" key="1">
    <source>
        <dbReference type="ARBA" id="ARBA00004382"/>
    </source>
</evidence>
<dbReference type="PANTHER" id="PTHR47529">
    <property type="entry name" value="PEPTIDYL-PROLYL CIS-TRANS ISOMERASE D"/>
    <property type="match status" value="1"/>
</dbReference>
<dbReference type="SUPFAM" id="SSF109998">
    <property type="entry name" value="Triger factor/SurA peptide-binding domain-like"/>
    <property type="match status" value="1"/>
</dbReference>
<evidence type="ECO:0000259" key="13">
    <source>
        <dbReference type="PROSITE" id="PS50198"/>
    </source>
</evidence>
<evidence type="ECO:0000256" key="4">
    <source>
        <dbReference type="ARBA" id="ARBA00022692"/>
    </source>
</evidence>
<keyword evidence="6 12" id="KW-0472">Membrane</keyword>
<dbReference type="Gene3D" id="1.10.4030.10">
    <property type="entry name" value="Porin chaperone SurA, peptide-binding domain"/>
    <property type="match status" value="1"/>
</dbReference>
<evidence type="ECO:0000256" key="8">
    <source>
        <dbReference type="ARBA" id="ARBA00038408"/>
    </source>
</evidence>
<dbReference type="RefSeq" id="WP_109826930.1">
    <property type="nucleotide sequence ID" value="NZ_QGKL01000044.1"/>
</dbReference>
<dbReference type="Pfam" id="PF00639">
    <property type="entry name" value="Rotamase"/>
    <property type="match status" value="1"/>
</dbReference>
<evidence type="ECO:0000313" key="14">
    <source>
        <dbReference type="EMBL" id="PWQ92954.1"/>
    </source>
</evidence>
<dbReference type="Pfam" id="PF13624">
    <property type="entry name" value="SurA_N_3"/>
    <property type="match status" value="1"/>
</dbReference>
<dbReference type="PANTHER" id="PTHR47529:SF1">
    <property type="entry name" value="PERIPLASMIC CHAPERONE PPID"/>
    <property type="match status" value="1"/>
</dbReference>
<name>A0A317C2V9_9GAMM</name>
<keyword evidence="5 12" id="KW-1133">Transmembrane helix</keyword>
<accession>A0A317C2V9</accession>
<dbReference type="Gene3D" id="3.10.50.40">
    <property type="match status" value="1"/>
</dbReference>